<dbReference type="Pfam" id="PF21922">
    <property type="entry name" value="PBP_dimer_2"/>
    <property type="match status" value="1"/>
</dbReference>
<name>X0UDJ6_9ZZZZ</name>
<dbReference type="EMBL" id="BARS01024094">
    <property type="protein sequence ID" value="GAG03854.1"/>
    <property type="molecule type" value="Genomic_DNA"/>
</dbReference>
<feature type="non-terminal residue" evidence="5">
    <location>
        <position position="269"/>
    </location>
</feature>
<dbReference type="Gene3D" id="3.30.450.330">
    <property type="match status" value="1"/>
</dbReference>
<evidence type="ECO:0008006" key="6">
    <source>
        <dbReference type="Google" id="ProtNLM"/>
    </source>
</evidence>
<dbReference type="Pfam" id="PF00905">
    <property type="entry name" value="Transpeptidase"/>
    <property type="match status" value="1"/>
</dbReference>
<feature type="domain" description="Penicillin binding protein A dimerisation" evidence="4">
    <location>
        <begin position="55"/>
        <end position="100"/>
    </location>
</feature>
<dbReference type="GO" id="GO:0071555">
    <property type="term" value="P:cell wall organization"/>
    <property type="evidence" value="ECO:0007669"/>
    <property type="project" value="TreeGrafter"/>
</dbReference>
<organism evidence="5">
    <name type="scientific">marine sediment metagenome</name>
    <dbReference type="NCBI Taxonomy" id="412755"/>
    <lineage>
        <taxon>unclassified sequences</taxon>
        <taxon>metagenomes</taxon>
        <taxon>ecological metagenomes</taxon>
    </lineage>
</organism>
<dbReference type="AlphaFoldDB" id="X0UDJ6"/>
<evidence type="ECO:0000256" key="2">
    <source>
        <dbReference type="ARBA" id="ARBA00023136"/>
    </source>
</evidence>
<dbReference type="GO" id="GO:0008658">
    <property type="term" value="F:penicillin binding"/>
    <property type="evidence" value="ECO:0007669"/>
    <property type="project" value="InterPro"/>
</dbReference>
<dbReference type="InterPro" id="IPR036138">
    <property type="entry name" value="PBP_dimer_sf"/>
</dbReference>
<gene>
    <name evidence="5" type="ORF">S01H1_38284</name>
</gene>
<dbReference type="PANTHER" id="PTHR30627">
    <property type="entry name" value="PEPTIDOGLYCAN D,D-TRANSPEPTIDASE"/>
    <property type="match status" value="1"/>
</dbReference>
<sequence>EAASTKLAPIVHMGAREIYEIITGSRNPGFAKIKVGAETNQCSAASKIYGVGVQSDWQRHYPMGPLAAHVVGFTSADNRGLSGIELQCDKELSGSSGQNIFFADAFRRPVRLCQQQAGEDSVLNDGVGIILTLDATIQQFARAELVKATRSYEAESAVAIVAEPGTGAILAMVSLPCFDPGDIRSADPNNFRNHAITGQFEPGSILKPIVAAIAIDARAVSTDEKIFCEYGNYRGRGFGRIGEYGNHEFGSLTVREILTFSSNIGMAKI</sequence>
<evidence type="ECO:0000259" key="3">
    <source>
        <dbReference type="Pfam" id="PF00905"/>
    </source>
</evidence>
<evidence type="ECO:0000313" key="5">
    <source>
        <dbReference type="EMBL" id="GAG03854.1"/>
    </source>
</evidence>
<protein>
    <recommendedName>
        <fullName evidence="6">Penicillin-binding protein transpeptidase domain-containing protein</fullName>
    </recommendedName>
</protein>
<dbReference type="InterPro" id="IPR054120">
    <property type="entry name" value="PBPA_dimer"/>
</dbReference>
<evidence type="ECO:0000256" key="1">
    <source>
        <dbReference type="ARBA" id="ARBA00004370"/>
    </source>
</evidence>
<keyword evidence="2" id="KW-0472">Membrane</keyword>
<dbReference type="InterPro" id="IPR050515">
    <property type="entry name" value="Beta-lactam/transpept"/>
</dbReference>
<dbReference type="Gene3D" id="3.90.1310.10">
    <property type="entry name" value="Penicillin-binding protein 2a (Domain 2)"/>
    <property type="match status" value="1"/>
</dbReference>
<comment type="caution">
    <text evidence="5">The sequence shown here is derived from an EMBL/GenBank/DDBJ whole genome shotgun (WGS) entry which is preliminary data.</text>
</comment>
<dbReference type="SUPFAM" id="SSF56519">
    <property type="entry name" value="Penicillin binding protein dimerisation domain"/>
    <property type="match status" value="1"/>
</dbReference>
<proteinExistence type="predicted"/>
<dbReference type="PANTHER" id="PTHR30627:SF1">
    <property type="entry name" value="PEPTIDOGLYCAN D,D-TRANSPEPTIDASE FTSI"/>
    <property type="match status" value="1"/>
</dbReference>
<dbReference type="InterPro" id="IPR001460">
    <property type="entry name" value="PCN-bd_Tpept"/>
</dbReference>
<dbReference type="Gene3D" id="3.40.710.10">
    <property type="entry name" value="DD-peptidase/beta-lactamase superfamily"/>
    <property type="match status" value="1"/>
</dbReference>
<comment type="subcellular location">
    <subcellularLocation>
        <location evidence="1">Membrane</location>
    </subcellularLocation>
</comment>
<dbReference type="InterPro" id="IPR012338">
    <property type="entry name" value="Beta-lactam/transpept-like"/>
</dbReference>
<accession>X0UDJ6</accession>
<dbReference type="SUPFAM" id="SSF56601">
    <property type="entry name" value="beta-lactamase/transpeptidase-like"/>
    <property type="match status" value="1"/>
</dbReference>
<evidence type="ECO:0000259" key="4">
    <source>
        <dbReference type="Pfam" id="PF21922"/>
    </source>
</evidence>
<feature type="domain" description="Penicillin-binding protein transpeptidase" evidence="3">
    <location>
        <begin position="158"/>
        <end position="269"/>
    </location>
</feature>
<dbReference type="GO" id="GO:0005886">
    <property type="term" value="C:plasma membrane"/>
    <property type="evidence" value="ECO:0007669"/>
    <property type="project" value="TreeGrafter"/>
</dbReference>
<feature type="non-terminal residue" evidence="5">
    <location>
        <position position="1"/>
    </location>
</feature>
<reference evidence="5" key="1">
    <citation type="journal article" date="2014" name="Front. Microbiol.">
        <title>High frequency of phylogenetically diverse reductive dehalogenase-homologous genes in deep subseafloor sedimentary metagenomes.</title>
        <authorList>
            <person name="Kawai M."/>
            <person name="Futagami T."/>
            <person name="Toyoda A."/>
            <person name="Takaki Y."/>
            <person name="Nishi S."/>
            <person name="Hori S."/>
            <person name="Arai W."/>
            <person name="Tsubouchi T."/>
            <person name="Morono Y."/>
            <person name="Uchiyama I."/>
            <person name="Ito T."/>
            <person name="Fujiyama A."/>
            <person name="Inagaki F."/>
            <person name="Takami H."/>
        </authorList>
    </citation>
    <scope>NUCLEOTIDE SEQUENCE</scope>
    <source>
        <strain evidence="5">Expedition CK06-06</strain>
    </source>
</reference>